<dbReference type="EC" id="3.1.3.12" evidence="7"/>
<sequence>MDLKPNHTSPVLADSAPMNNSRLGINSSLLPYSPNASVFSRSLHLPIPRRRPGILDDVRSSVLDAMKASSPTHTTLTKDSSTELTLSDGDIAYRNWMIKYPSALASFEQIANVAKGKQLALFLDYDGTLSQIVDNPDHAFMSNAMRDAVRNASNYFPTAIISGRSRDKVYEFVGLTELYYAGSHGMDIMCPVQSISNDNVNCIRSSEKQGKEVNLFQPASEFLPMIDEVFISLVETMKGVAGAKVENNKFCVSVHYRNVEEKSWKVLGQHVEEILKNYPRLRLTHGRKVLEIRPVLDWDKGKAVEFLLESLGLVDCDDVLPIYVGDDRTDEDAFKVNFNISRADC</sequence>
<gene>
    <name evidence="8" type="ORF">OLEA9_A104130</name>
</gene>
<reference evidence="8 9" key="1">
    <citation type="submission" date="2019-12" db="EMBL/GenBank/DDBJ databases">
        <authorList>
            <person name="Alioto T."/>
            <person name="Alioto T."/>
            <person name="Gomez Garrido J."/>
        </authorList>
    </citation>
    <scope>NUCLEOTIDE SEQUENCE [LARGE SCALE GENOMIC DNA]</scope>
</reference>
<dbReference type="Gene3D" id="3.40.50.1000">
    <property type="entry name" value="HAD superfamily/HAD-like"/>
    <property type="match status" value="1"/>
</dbReference>
<comment type="catalytic activity">
    <reaction evidence="1 7">
        <text>alpha,alpha-trehalose 6-phosphate + H2O = alpha,alpha-trehalose + phosphate</text>
        <dbReference type="Rhea" id="RHEA:23420"/>
        <dbReference type="ChEBI" id="CHEBI:15377"/>
        <dbReference type="ChEBI" id="CHEBI:16551"/>
        <dbReference type="ChEBI" id="CHEBI:43474"/>
        <dbReference type="ChEBI" id="CHEBI:58429"/>
        <dbReference type="EC" id="3.1.3.12"/>
    </reaction>
</comment>
<dbReference type="SUPFAM" id="SSF56784">
    <property type="entry name" value="HAD-like"/>
    <property type="match status" value="1"/>
</dbReference>
<keyword evidence="5 7" id="KW-0378">Hydrolase</keyword>
<dbReference type="InterPro" id="IPR044651">
    <property type="entry name" value="OTSB-like"/>
</dbReference>
<dbReference type="PANTHER" id="PTHR43768:SF27">
    <property type="entry name" value="TREHALOSE-PHOSPHATE PHOSPHATASE A"/>
    <property type="match status" value="1"/>
</dbReference>
<accession>A0A8S0V285</accession>
<comment type="function">
    <text evidence="6">Removes the phosphate from trehalose 6-phosphate to produce free trehalose. Trehalose accumulation in plant may improve abiotic stress tolerance.</text>
</comment>
<dbReference type="NCBIfam" id="TIGR01484">
    <property type="entry name" value="HAD-SF-IIB"/>
    <property type="match status" value="1"/>
</dbReference>
<evidence type="ECO:0000313" key="9">
    <source>
        <dbReference type="Proteomes" id="UP000594638"/>
    </source>
</evidence>
<comment type="caution">
    <text evidence="8">The sequence shown here is derived from an EMBL/GenBank/DDBJ whole genome shotgun (WGS) entry which is preliminary data.</text>
</comment>
<evidence type="ECO:0000256" key="6">
    <source>
        <dbReference type="ARBA" id="ARBA00025274"/>
    </source>
</evidence>
<dbReference type="GO" id="GO:0004805">
    <property type="term" value="F:trehalose-phosphatase activity"/>
    <property type="evidence" value="ECO:0007669"/>
    <property type="project" value="UniProtKB-EC"/>
</dbReference>
<dbReference type="InterPro" id="IPR036412">
    <property type="entry name" value="HAD-like_sf"/>
</dbReference>
<dbReference type="EMBL" id="CACTIH010009106">
    <property type="protein sequence ID" value="CAA3024321.1"/>
    <property type="molecule type" value="Genomic_DNA"/>
</dbReference>
<dbReference type="Pfam" id="PF02358">
    <property type="entry name" value="Trehalose_PPase"/>
    <property type="match status" value="1"/>
</dbReference>
<proteinExistence type="inferred from homology"/>
<dbReference type="AlphaFoldDB" id="A0A8S0V285"/>
<evidence type="ECO:0000256" key="4">
    <source>
        <dbReference type="ARBA" id="ARBA00008770"/>
    </source>
</evidence>
<evidence type="ECO:0000256" key="7">
    <source>
        <dbReference type="RuleBase" id="RU361117"/>
    </source>
</evidence>
<protein>
    <recommendedName>
        <fullName evidence="7">Trehalose 6-phosphate phosphatase</fullName>
        <ecNumber evidence="7">3.1.3.12</ecNumber>
    </recommendedName>
</protein>
<dbReference type="PANTHER" id="PTHR43768">
    <property type="entry name" value="TREHALOSE 6-PHOSPHATE PHOSPHATASE"/>
    <property type="match status" value="1"/>
</dbReference>
<evidence type="ECO:0000256" key="3">
    <source>
        <dbReference type="ARBA" id="ARBA00005199"/>
    </source>
</evidence>
<evidence type="ECO:0000313" key="8">
    <source>
        <dbReference type="EMBL" id="CAA3024321.1"/>
    </source>
</evidence>
<comment type="pathway">
    <text evidence="3 7">Glycan biosynthesis; trehalose biosynthesis.</text>
</comment>
<dbReference type="Gramene" id="OE9A104130T4">
    <property type="protein sequence ID" value="OE9A104130C4"/>
    <property type="gene ID" value="OE9A104130"/>
</dbReference>
<dbReference type="InterPro" id="IPR006379">
    <property type="entry name" value="HAD-SF_hydro_IIB"/>
</dbReference>
<dbReference type="OrthoDB" id="411251at2759"/>
<comment type="similarity">
    <text evidence="4 7">Belongs to the trehalose phosphatase family.</text>
</comment>
<evidence type="ECO:0000256" key="1">
    <source>
        <dbReference type="ARBA" id="ARBA00000500"/>
    </source>
</evidence>
<dbReference type="InterPro" id="IPR023214">
    <property type="entry name" value="HAD_sf"/>
</dbReference>
<dbReference type="Gene3D" id="3.30.70.1020">
    <property type="entry name" value="Trehalose-6-phosphate phosphatase related protein, domain 2"/>
    <property type="match status" value="1"/>
</dbReference>
<evidence type="ECO:0000256" key="2">
    <source>
        <dbReference type="ARBA" id="ARBA00001968"/>
    </source>
</evidence>
<evidence type="ECO:0000256" key="5">
    <source>
        <dbReference type="ARBA" id="ARBA00022801"/>
    </source>
</evidence>
<comment type="cofactor">
    <cofactor evidence="2 7">
        <name>a divalent metal cation</name>
        <dbReference type="ChEBI" id="CHEBI:60240"/>
    </cofactor>
</comment>
<dbReference type="FunFam" id="3.30.70.1020:FF:000004">
    <property type="entry name" value="Trehalose 6-phosphate phosphatase"/>
    <property type="match status" value="1"/>
</dbReference>
<name>A0A8S0V285_OLEEU</name>
<dbReference type="Proteomes" id="UP000594638">
    <property type="component" value="Unassembled WGS sequence"/>
</dbReference>
<organism evidence="8 9">
    <name type="scientific">Olea europaea subsp. europaea</name>
    <dbReference type="NCBI Taxonomy" id="158383"/>
    <lineage>
        <taxon>Eukaryota</taxon>
        <taxon>Viridiplantae</taxon>
        <taxon>Streptophyta</taxon>
        <taxon>Embryophyta</taxon>
        <taxon>Tracheophyta</taxon>
        <taxon>Spermatophyta</taxon>
        <taxon>Magnoliopsida</taxon>
        <taxon>eudicotyledons</taxon>
        <taxon>Gunneridae</taxon>
        <taxon>Pentapetalae</taxon>
        <taxon>asterids</taxon>
        <taxon>lamiids</taxon>
        <taxon>Lamiales</taxon>
        <taxon>Oleaceae</taxon>
        <taxon>Oleeae</taxon>
        <taxon>Olea</taxon>
    </lineage>
</organism>
<dbReference type="InterPro" id="IPR003337">
    <property type="entry name" value="Trehalose_PPase"/>
</dbReference>
<dbReference type="NCBIfam" id="TIGR00685">
    <property type="entry name" value="T6PP"/>
    <property type="match status" value="1"/>
</dbReference>
<keyword evidence="9" id="KW-1185">Reference proteome</keyword>
<dbReference type="GO" id="GO:0005992">
    <property type="term" value="P:trehalose biosynthetic process"/>
    <property type="evidence" value="ECO:0007669"/>
    <property type="project" value="InterPro"/>
</dbReference>